<organism evidence="2 3">
    <name type="scientific">Colletotrichum sojae</name>
    <dbReference type="NCBI Taxonomy" id="2175907"/>
    <lineage>
        <taxon>Eukaryota</taxon>
        <taxon>Fungi</taxon>
        <taxon>Dikarya</taxon>
        <taxon>Ascomycota</taxon>
        <taxon>Pezizomycotina</taxon>
        <taxon>Sordariomycetes</taxon>
        <taxon>Hypocreomycetidae</taxon>
        <taxon>Glomerellales</taxon>
        <taxon>Glomerellaceae</taxon>
        <taxon>Colletotrichum</taxon>
        <taxon>Colletotrichum orchidearum species complex</taxon>
    </lineage>
</organism>
<proteinExistence type="predicted"/>
<keyword evidence="3" id="KW-1185">Reference proteome</keyword>
<protein>
    <submittedName>
        <fullName evidence="2">Uncharacterized protein</fullName>
    </submittedName>
</protein>
<reference evidence="2 3" key="1">
    <citation type="journal article" date="2020" name="Phytopathology">
        <title>Genome Sequence Resources of Colletotrichum truncatum, C. plurivorum, C. musicola, and C. sojae: Four Species Pathogenic to Soybean (Glycine max).</title>
        <authorList>
            <person name="Rogerio F."/>
            <person name="Boufleur T.R."/>
            <person name="Ciampi-Guillardi M."/>
            <person name="Sukno S.A."/>
            <person name="Thon M.R."/>
            <person name="Massola Junior N.S."/>
            <person name="Baroncelli R."/>
        </authorList>
    </citation>
    <scope>NUCLEOTIDE SEQUENCE [LARGE SCALE GENOMIC DNA]</scope>
    <source>
        <strain evidence="2 3">LFN0009</strain>
    </source>
</reference>
<evidence type="ECO:0000256" key="1">
    <source>
        <dbReference type="SAM" id="MobiDB-lite"/>
    </source>
</evidence>
<comment type="caution">
    <text evidence="2">The sequence shown here is derived from an EMBL/GenBank/DDBJ whole genome shotgun (WGS) entry which is preliminary data.</text>
</comment>
<sequence length="144" mass="15519">TVTSGAAADFFIPPTFDVWWEHRILVAVGGDDDDDDHPRAGGEEATRSGPEADGRDGGGCPAFLAAFFGMKPEAAAENPGGGGPGADMDVVRFHAEELGDRMLGFTSSIEWFYDSYVGDGTIYSDLEKWRRGGEGRVEQQQDRD</sequence>
<dbReference type="AlphaFoldDB" id="A0A8H6IKZ9"/>
<gene>
    <name evidence="2" type="ORF">CSOJ01_16069</name>
</gene>
<evidence type="ECO:0000313" key="3">
    <source>
        <dbReference type="Proteomes" id="UP000652219"/>
    </source>
</evidence>
<feature type="region of interest" description="Disordered" evidence="1">
    <location>
        <begin position="30"/>
        <end position="58"/>
    </location>
</feature>
<feature type="compositionally biased region" description="Basic and acidic residues" evidence="1">
    <location>
        <begin position="36"/>
        <end position="56"/>
    </location>
</feature>
<dbReference type="Proteomes" id="UP000652219">
    <property type="component" value="Unassembled WGS sequence"/>
</dbReference>
<evidence type="ECO:0000313" key="2">
    <source>
        <dbReference type="EMBL" id="KAF6781601.1"/>
    </source>
</evidence>
<accession>A0A8H6IKZ9</accession>
<dbReference type="EMBL" id="WIGN01001000">
    <property type="protein sequence ID" value="KAF6781601.1"/>
    <property type="molecule type" value="Genomic_DNA"/>
</dbReference>
<feature type="non-terminal residue" evidence="2">
    <location>
        <position position="1"/>
    </location>
</feature>
<name>A0A8H6IKZ9_9PEZI</name>